<dbReference type="PANTHER" id="PTHR43072">
    <property type="entry name" value="N-ACETYLTRANSFERASE"/>
    <property type="match status" value="1"/>
</dbReference>
<dbReference type="InterPro" id="IPR016181">
    <property type="entry name" value="Acyl_CoA_acyltransferase"/>
</dbReference>
<evidence type="ECO:0000313" key="3">
    <source>
        <dbReference type="Proteomes" id="UP000198703"/>
    </source>
</evidence>
<dbReference type="SUPFAM" id="SSF55729">
    <property type="entry name" value="Acyl-CoA N-acyltransferases (Nat)"/>
    <property type="match status" value="1"/>
</dbReference>
<dbReference type="PROSITE" id="PS51186">
    <property type="entry name" value="GNAT"/>
    <property type="match status" value="1"/>
</dbReference>
<dbReference type="EMBL" id="FNQM01000044">
    <property type="protein sequence ID" value="SEB06146.1"/>
    <property type="molecule type" value="Genomic_DNA"/>
</dbReference>
<protein>
    <submittedName>
        <fullName evidence="2">Acetyltransferase (GNAT) family protein</fullName>
    </submittedName>
</protein>
<proteinExistence type="predicted"/>
<reference evidence="2 3" key="1">
    <citation type="submission" date="2016-10" db="EMBL/GenBank/DDBJ databases">
        <authorList>
            <person name="de Groot N.N."/>
        </authorList>
    </citation>
    <scope>NUCLEOTIDE SEQUENCE [LARGE SCALE GENOMIC DNA]</scope>
    <source>
        <strain evidence="2 3">DSM 15345</strain>
    </source>
</reference>
<dbReference type="Proteomes" id="UP000198703">
    <property type="component" value="Unassembled WGS sequence"/>
</dbReference>
<gene>
    <name evidence="2" type="ORF">SAMN05444370_1446</name>
</gene>
<sequence length="250" mass="25725">MSWVAPGADALFDALDATWPAAGTQALGGWTLRRGDGGGQRVSSVRAVGEPGMALRDAVAAAEAAMRAWGQPPLFQIEPKDGALDAALSALGYRVLSPCPFMAASSDALAGPGWGRRMVVRVRSPLAALDEMWGAGGIGPARRAVMARAPAPKETLTLREDDRIAAAAFVGAHRGVAVMHALHVAPTFRKRGLGRAMVAACAAFAAENGAPTLAFPVEAANAGALALYGGLGMIEVSRYHYRAAPEDAAT</sequence>
<keyword evidence="3" id="KW-1185">Reference proteome</keyword>
<evidence type="ECO:0000259" key="1">
    <source>
        <dbReference type="PROSITE" id="PS51186"/>
    </source>
</evidence>
<dbReference type="Pfam" id="PF00583">
    <property type="entry name" value="Acetyltransf_1"/>
    <property type="match status" value="1"/>
</dbReference>
<dbReference type="Gene3D" id="3.40.630.30">
    <property type="match status" value="1"/>
</dbReference>
<name>A0A1H4G951_9RHOB</name>
<dbReference type="RefSeq" id="WP_245731167.1">
    <property type="nucleotide sequence ID" value="NZ_FNQM01000044.1"/>
</dbReference>
<keyword evidence="2" id="KW-0808">Transferase</keyword>
<organism evidence="2 3">
    <name type="scientific">Rubrimonas cliftonensis</name>
    <dbReference type="NCBI Taxonomy" id="89524"/>
    <lineage>
        <taxon>Bacteria</taxon>
        <taxon>Pseudomonadati</taxon>
        <taxon>Pseudomonadota</taxon>
        <taxon>Alphaproteobacteria</taxon>
        <taxon>Rhodobacterales</taxon>
        <taxon>Paracoccaceae</taxon>
        <taxon>Rubrimonas</taxon>
    </lineage>
</organism>
<dbReference type="GO" id="GO:0016747">
    <property type="term" value="F:acyltransferase activity, transferring groups other than amino-acyl groups"/>
    <property type="evidence" value="ECO:0007669"/>
    <property type="project" value="InterPro"/>
</dbReference>
<feature type="domain" description="N-acetyltransferase" evidence="1">
    <location>
        <begin position="117"/>
        <end position="250"/>
    </location>
</feature>
<dbReference type="AlphaFoldDB" id="A0A1H4G951"/>
<accession>A0A1H4G951</accession>
<dbReference type="InterPro" id="IPR000182">
    <property type="entry name" value="GNAT_dom"/>
</dbReference>
<evidence type="ECO:0000313" key="2">
    <source>
        <dbReference type="EMBL" id="SEB06146.1"/>
    </source>
</evidence>
<dbReference type="STRING" id="89524.SAMN05444370_1446"/>